<protein>
    <submittedName>
        <fullName evidence="3">Alpha/beta hydrolase</fullName>
    </submittedName>
</protein>
<reference evidence="3 4" key="1">
    <citation type="submission" date="2018-04" db="EMBL/GenBank/DDBJ databases">
        <title>Novel Campyloabacter and Helicobacter Species and Strains.</title>
        <authorList>
            <person name="Mannion A.J."/>
            <person name="Shen Z."/>
            <person name="Fox J.G."/>
        </authorList>
    </citation>
    <scope>NUCLEOTIDE SEQUENCE [LARGE SCALE GENOMIC DNA]</scope>
    <source>
        <strain evidence="3 4">MIT 98-6070</strain>
    </source>
</reference>
<dbReference type="InterPro" id="IPR052558">
    <property type="entry name" value="Siderophore_Hydrolase_D"/>
</dbReference>
<accession>A0A3D8I5U7</accession>
<dbReference type="EMBL" id="NXLR01000003">
    <property type="protein sequence ID" value="RDU60529.1"/>
    <property type="molecule type" value="Genomic_DNA"/>
</dbReference>
<evidence type="ECO:0000256" key="2">
    <source>
        <dbReference type="ARBA" id="ARBA00022801"/>
    </source>
</evidence>
<dbReference type="Proteomes" id="UP000256599">
    <property type="component" value="Unassembled WGS sequence"/>
</dbReference>
<evidence type="ECO:0000256" key="1">
    <source>
        <dbReference type="ARBA" id="ARBA00005622"/>
    </source>
</evidence>
<dbReference type="Pfam" id="PF00756">
    <property type="entry name" value="Esterase"/>
    <property type="match status" value="1"/>
</dbReference>
<dbReference type="SUPFAM" id="SSF53474">
    <property type="entry name" value="alpha/beta-Hydrolases"/>
    <property type="match status" value="1"/>
</dbReference>
<dbReference type="GO" id="GO:0016788">
    <property type="term" value="F:hydrolase activity, acting on ester bonds"/>
    <property type="evidence" value="ECO:0007669"/>
    <property type="project" value="TreeGrafter"/>
</dbReference>
<comment type="similarity">
    <text evidence="1">Belongs to the esterase D family.</text>
</comment>
<dbReference type="InterPro" id="IPR000801">
    <property type="entry name" value="Esterase-like"/>
</dbReference>
<sequence length="302" mass="34284">MKRFIPNILWRKRMYRAIVIILSFWAYVVGAPTQEIAPITEAAKALFDIEFLSLQNKQGKSYKIHIALPKDTKDEKSIFYLLDGNAFFPILLNEIANTHVDRLPIIVGIGHDSPLAFDRALRTYDYTPLLAKDLQDEFGGGGGQSEFLDFILTTLKPLIKERFGSPKREMLFGHSFGGLFVLYALSYSGGSFSHYVCASPSLWWGFGSFVEAYKQQALKEDLSKAHIIFTRGDLEVQGQQNHLSKSLLQSKQNREYPKLEELVTFFNAKSPNVIFKEFANQTHGSSLPLAMMLGLEHFMNEE</sequence>
<keyword evidence="2 3" id="KW-0378">Hydrolase</keyword>
<proteinExistence type="inferred from homology"/>
<name>A0A3D8I5U7_9HELI</name>
<dbReference type="Gene3D" id="3.40.50.1820">
    <property type="entry name" value="alpha/beta hydrolase"/>
    <property type="match status" value="1"/>
</dbReference>
<evidence type="ECO:0000313" key="4">
    <source>
        <dbReference type="Proteomes" id="UP000256599"/>
    </source>
</evidence>
<dbReference type="InterPro" id="IPR029058">
    <property type="entry name" value="AB_hydrolase_fold"/>
</dbReference>
<evidence type="ECO:0000313" key="3">
    <source>
        <dbReference type="EMBL" id="RDU60529.1"/>
    </source>
</evidence>
<dbReference type="AlphaFoldDB" id="A0A3D8I5U7"/>
<comment type="caution">
    <text evidence="3">The sequence shown here is derived from an EMBL/GenBank/DDBJ whole genome shotgun (WGS) entry which is preliminary data.</text>
</comment>
<gene>
    <name evidence="3" type="ORF">CQA63_02990</name>
</gene>
<keyword evidence="4" id="KW-1185">Reference proteome</keyword>
<dbReference type="PANTHER" id="PTHR40841:SF2">
    <property type="entry name" value="SIDEROPHORE-DEGRADING ESTERASE (EUROFUNG)"/>
    <property type="match status" value="1"/>
</dbReference>
<organism evidence="3 4">
    <name type="scientific">Helicobacter marmotae</name>
    <dbReference type="NCBI Taxonomy" id="152490"/>
    <lineage>
        <taxon>Bacteria</taxon>
        <taxon>Pseudomonadati</taxon>
        <taxon>Campylobacterota</taxon>
        <taxon>Epsilonproteobacteria</taxon>
        <taxon>Campylobacterales</taxon>
        <taxon>Helicobacteraceae</taxon>
        <taxon>Helicobacter</taxon>
    </lineage>
</organism>
<dbReference type="PANTHER" id="PTHR40841">
    <property type="entry name" value="SIDEROPHORE TRIACETYLFUSARININE C ESTERASE"/>
    <property type="match status" value="1"/>
</dbReference>